<feature type="region of interest" description="Disordered" evidence="7">
    <location>
        <begin position="665"/>
        <end position="705"/>
    </location>
</feature>
<dbReference type="Gene3D" id="1.20.1560.10">
    <property type="entry name" value="ABC transporter type 1, transmembrane domain"/>
    <property type="match status" value="1"/>
</dbReference>
<evidence type="ECO:0000313" key="11">
    <source>
        <dbReference type="EMBL" id="KAK7234975.1"/>
    </source>
</evidence>
<dbReference type="InterPro" id="IPR011527">
    <property type="entry name" value="ABC1_TM_dom"/>
</dbReference>
<evidence type="ECO:0000313" key="12">
    <source>
        <dbReference type="Proteomes" id="UP001363151"/>
    </source>
</evidence>
<dbReference type="InterPro" id="IPR039421">
    <property type="entry name" value="Type_1_exporter"/>
</dbReference>
<evidence type="ECO:0000256" key="7">
    <source>
        <dbReference type="SAM" id="MobiDB-lite"/>
    </source>
</evidence>
<dbReference type="Gene3D" id="3.40.50.300">
    <property type="entry name" value="P-loop containing nucleotide triphosphate hydrolases"/>
    <property type="match status" value="1"/>
</dbReference>
<comment type="caution">
    <text evidence="11">The sequence shown here is derived from an EMBL/GenBank/DDBJ whole genome shotgun (WGS) entry which is preliminary data.</text>
</comment>
<keyword evidence="3" id="KW-0547">Nucleotide-binding</keyword>
<accession>A0ABR1FPB7</accession>
<gene>
    <name evidence="11" type="ORF">SO694_00141030</name>
</gene>
<keyword evidence="4" id="KW-0067">ATP-binding</keyword>
<feature type="signal peptide" evidence="8">
    <location>
        <begin position="1"/>
        <end position="18"/>
    </location>
</feature>
<feature type="domain" description="ABC transmembrane type-1" evidence="10">
    <location>
        <begin position="93"/>
        <end position="374"/>
    </location>
</feature>
<dbReference type="InterPro" id="IPR036640">
    <property type="entry name" value="ABC1_TM_sf"/>
</dbReference>
<keyword evidence="6" id="KW-0472">Membrane</keyword>
<dbReference type="InterPro" id="IPR003439">
    <property type="entry name" value="ABC_transporter-like_ATP-bd"/>
</dbReference>
<evidence type="ECO:0000256" key="3">
    <source>
        <dbReference type="ARBA" id="ARBA00022741"/>
    </source>
</evidence>
<dbReference type="InterPro" id="IPR003593">
    <property type="entry name" value="AAA+_ATPase"/>
</dbReference>
<sequence>MHVVRASSLFLLLTCAQGLVVPLRGLAARPCIRLPLRPCIRQGTRRTQLRAASAAAPPATAAQSANVDAAAPKVVSRWGKLASLVGSDGPIIVAAGVSLILAALADVAVPHFSSKALNAVVAGDAARASHQLAGLGAACLLGAAFTGLRGGLFWLAGVRVVSRLRVRMFSAMLRQDLGWFDETSTGSLNSRLSSDATRVADVVSFNLNILARQSIQALGGVAYLCYLDGRLAALTVAFMGLASVFADVYGRASRRFAKDTQDRLAASAAIADESLRNVRVARSLAAEPRLAERYASAVDGVTRVQTRHGLWYGVSRLALGSAKGASSVATLAYGAQRVAVGAMTGDQLVTFLFYAAYVSNAAFDVGDQWAKVEEALGAGAEAFKLAYRAPTWTGAAPPSSLVDDAAPPKARNPARGAVAFDDVSFSYPARPDEAVLRGVSLAVRPGEKVALVGESGSGKSTLARLALRQYEASSGVVSLDGDDVRDVAMGDLCERVAYVEQEPSLFGGTIADNIRFGLDAADPRASDAAVRAAAEAAGVDEFADRLPRGLDTEIGADGVFQSGGQKQRIAIARALVRDPALIVLDEPSSALDAKSEALVQRALDATTCSMLVVAHRLATIYAADRIFVLSKGEVVEEGTHVDLMARNGEYASMVRRQSFEEAKENVAATPAEFVSDDGADVPAEAPREEATNDLVAAPPPLTEAR</sequence>
<keyword evidence="2" id="KW-0812">Transmembrane</keyword>
<evidence type="ECO:0000259" key="10">
    <source>
        <dbReference type="PROSITE" id="PS50929"/>
    </source>
</evidence>
<dbReference type="Pfam" id="PF00005">
    <property type="entry name" value="ABC_tran"/>
    <property type="match status" value="1"/>
</dbReference>
<dbReference type="EMBL" id="JBBJCI010000299">
    <property type="protein sequence ID" value="KAK7234975.1"/>
    <property type="molecule type" value="Genomic_DNA"/>
</dbReference>
<organism evidence="11 12">
    <name type="scientific">Aureococcus anophagefferens</name>
    <name type="common">Harmful bloom alga</name>
    <dbReference type="NCBI Taxonomy" id="44056"/>
    <lineage>
        <taxon>Eukaryota</taxon>
        <taxon>Sar</taxon>
        <taxon>Stramenopiles</taxon>
        <taxon>Ochrophyta</taxon>
        <taxon>Pelagophyceae</taxon>
        <taxon>Pelagomonadales</taxon>
        <taxon>Pelagomonadaceae</taxon>
        <taxon>Aureococcus</taxon>
    </lineage>
</organism>
<keyword evidence="8" id="KW-0732">Signal</keyword>
<evidence type="ECO:0000256" key="1">
    <source>
        <dbReference type="ARBA" id="ARBA00004141"/>
    </source>
</evidence>
<dbReference type="InterPro" id="IPR027417">
    <property type="entry name" value="P-loop_NTPase"/>
</dbReference>
<protein>
    <submittedName>
        <fullName evidence="11">ABC transporter</fullName>
    </submittedName>
</protein>
<dbReference type="SUPFAM" id="SSF52540">
    <property type="entry name" value="P-loop containing nucleoside triphosphate hydrolases"/>
    <property type="match status" value="1"/>
</dbReference>
<dbReference type="PROSITE" id="PS50929">
    <property type="entry name" value="ABC_TM1F"/>
    <property type="match status" value="1"/>
</dbReference>
<name>A0ABR1FPB7_AURAN</name>
<evidence type="ECO:0000259" key="9">
    <source>
        <dbReference type="PROSITE" id="PS50893"/>
    </source>
</evidence>
<proteinExistence type="predicted"/>
<dbReference type="SUPFAM" id="SSF90123">
    <property type="entry name" value="ABC transporter transmembrane region"/>
    <property type="match status" value="1"/>
</dbReference>
<feature type="chain" id="PRO_5047246389" evidence="8">
    <location>
        <begin position="19"/>
        <end position="705"/>
    </location>
</feature>
<comment type="subcellular location">
    <subcellularLocation>
        <location evidence="1">Membrane</location>
        <topology evidence="1">Multi-pass membrane protein</topology>
    </subcellularLocation>
</comment>
<dbReference type="PANTHER" id="PTHR43394">
    <property type="entry name" value="ATP-DEPENDENT PERMEASE MDL1, MITOCHONDRIAL"/>
    <property type="match status" value="1"/>
</dbReference>
<dbReference type="PROSITE" id="PS50893">
    <property type="entry name" value="ABC_TRANSPORTER_2"/>
    <property type="match status" value="1"/>
</dbReference>
<keyword evidence="5" id="KW-1133">Transmembrane helix</keyword>
<dbReference type="Proteomes" id="UP001363151">
    <property type="component" value="Unassembled WGS sequence"/>
</dbReference>
<evidence type="ECO:0000256" key="6">
    <source>
        <dbReference type="ARBA" id="ARBA00023136"/>
    </source>
</evidence>
<feature type="domain" description="ABC transporter" evidence="9">
    <location>
        <begin position="418"/>
        <end position="656"/>
    </location>
</feature>
<evidence type="ECO:0000256" key="8">
    <source>
        <dbReference type="SAM" id="SignalP"/>
    </source>
</evidence>
<evidence type="ECO:0000256" key="5">
    <source>
        <dbReference type="ARBA" id="ARBA00022989"/>
    </source>
</evidence>
<dbReference type="Pfam" id="PF00664">
    <property type="entry name" value="ABC_membrane"/>
    <property type="match status" value="1"/>
</dbReference>
<evidence type="ECO:0000256" key="2">
    <source>
        <dbReference type="ARBA" id="ARBA00022692"/>
    </source>
</evidence>
<keyword evidence="12" id="KW-1185">Reference proteome</keyword>
<reference evidence="11 12" key="1">
    <citation type="submission" date="2024-03" db="EMBL/GenBank/DDBJ databases">
        <title>Aureococcus anophagefferens CCMP1851 and Kratosvirus quantuckense: Draft genome of a second virus-susceptible host strain in the model system.</title>
        <authorList>
            <person name="Chase E."/>
            <person name="Truchon A.R."/>
            <person name="Schepens W."/>
            <person name="Wilhelm S.W."/>
        </authorList>
    </citation>
    <scope>NUCLEOTIDE SEQUENCE [LARGE SCALE GENOMIC DNA]</scope>
    <source>
        <strain evidence="11 12">CCMP1851</strain>
    </source>
</reference>
<dbReference type="PANTHER" id="PTHR43394:SF1">
    <property type="entry name" value="ATP-BINDING CASSETTE SUB-FAMILY B MEMBER 10, MITOCHONDRIAL"/>
    <property type="match status" value="1"/>
</dbReference>
<evidence type="ECO:0000256" key="4">
    <source>
        <dbReference type="ARBA" id="ARBA00022840"/>
    </source>
</evidence>
<dbReference type="SMART" id="SM00382">
    <property type="entry name" value="AAA"/>
    <property type="match status" value="1"/>
</dbReference>